<dbReference type="AlphaFoldDB" id="A0A0R1KA21"/>
<proteinExistence type="predicted"/>
<evidence type="ECO:0008006" key="4">
    <source>
        <dbReference type="Google" id="ProtNLM"/>
    </source>
</evidence>
<gene>
    <name evidence="2" type="ORF">FD03_GL001842</name>
</gene>
<dbReference type="RefSeq" id="WP_025024524.1">
    <property type="nucleotide sequence ID" value="NZ_AZDZ01000003.1"/>
</dbReference>
<evidence type="ECO:0000313" key="2">
    <source>
        <dbReference type="EMBL" id="KRK80421.1"/>
    </source>
</evidence>
<dbReference type="PATRIC" id="fig|1423775.4.peg.1879"/>
<keyword evidence="3" id="KW-1185">Reference proteome</keyword>
<keyword evidence="1" id="KW-0472">Membrane</keyword>
<reference evidence="2 3" key="1">
    <citation type="journal article" date="2015" name="Genome Announc.">
        <title>Expanding the biotechnology potential of lactobacilli through comparative genomics of 213 strains and associated genera.</title>
        <authorList>
            <person name="Sun Z."/>
            <person name="Harris H.M."/>
            <person name="McCann A."/>
            <person name="Guo C."/>
            <person name="Argimon S."/>
            <person name="Zhang W."/>
            <person name="Yang X."/>
            <person name="Jeffery I.B."/>
            <person name="Cooney J.C."/>
            <person name="Kagawa T.F."/>
            <person name="Liu W."/>
            <person name="Song Y."/>
            <person name="Salvetti E."/>
            <person name="Wrobel A."/>
            <person name="Rasinkangas P."/>
            <person name="Parkhill J."/>
            <person name="Rea M.C."/>
            <person name="O'Sullivan O."/>
            <person name="Ritari J."/>
            <person name="Douillard F.P."/>
            <person name="Paul Ross R."/>
            <person name="Yang R."/>
            <person name="Briner A.E."/>
            <person name="Felis G.E."/>
            <person name="de Vos W.M."/>
            <person name="Barrangou R."/>
            <person name="Klaenhammer T.R."/>
            <person name="Caufield P.W."/>
            <person name="Cui Y."/>
            <person name="Zhang H."/>
            <person name="O'Toole P.W."/>
        </authorList>
    </citation>
    <scope>NUCLEOTIDE SEQUENCE [LARGE SCALE GENOMIC DNA]</scope>
    <source>
        <strain evidence="2 3">DSM 19682</strain>
    </source>
</reference>
<keyword evidence="1" id="KW-1133">Transmembrane helix</keyword>
<comment type="caution">
    <text evidence="2">The sequence shown here is derived from an EMBL/GenBank/DDBJ whole genome shotgun (WGS) entry which is preliminary data.</text>
</comment>
<protein>
    <recommendedName>
        <fullName evidence="4">DUF4352 domain-containing protein</fullName>
    </recommendedName>
</protein>
<organism evidence="2 3">
    <name type="scientific">Companilactobacillus nodensis DSM 19682 = JCM 14932 = NBRC 107160</name>
    <dbReference type="NCBI Taxonomy" id="1423775"/>
    <lineage>
        <taxon>Bacteria</taxon>
        <taxon>Bacillati</taxon>
        <taxon>Bacillota</taxon>
        <taxon>Bacilli</taxon>
        <taxon>Lactobacillales</taxon>
        <taxon>Lactobacillaceae</taxon>
        <taxon>Companilactobacillus</taxon>
    </lineage>
</organism>
<evidence type="ECO:0000256" key="1">
    <source>
        <dbReference type="SAM" id="Phobius"/>
    </source>
</evidence>
<dbReference type="EMBL" id="AZDZ01000003">
    <property type="protein sequence ID" value="KRK80421.1"/>
    <property type="molecule type" value="Genomic_DNA"/>
</dbReference>
<keyword evidence="1" id="KW-0812">Transmembrane</keyword>
<sequence>MTPFNELTLAISAIVLAVTGIVGVILLSTSIFKINSSMKKTVDVIEKYQRPYIAINLKKTNLVIKNTGKSQATIDSIVINDTDEFEDMDGKVINPEQALHLKNDFTDQDELIIEINYHSENKAYKETVSLR</sequence>
<dbReference type="Proteomes" id="UP000051248">
    <property type="component" value="Unassembled WGS sequence"/>
</dbReference>
<feature type="transmembrane region" description="Helical" evidence="1">
    <location>
        <begin position="6"/>
        <end position="32"/>
    </location>
</feature>
<accession>A0A0R1KA21</accession>
<dbReference type="OrthoDB" id="2297014at2"/>
<name>A0A0R1KA21_9LACO</name>
<evidence type="ECO:0000313" key="3">
    <source>
        <dbReference type="Proteomes" id="UP000051248"/>
    </source>
</evidence>